<feature type="signal peptide" evidence="2">
    <location>
        <begin position="1"/>
        <end position="17"/>
    </location>
</feature>
<keyword evidence="4" id="KW-1185">Reference proteome</keyword>
<sequence length="165" mass="18092">MKKTFLVLMLSSFVLTACSKSENQSSSTASTPEVSTPTATTSASESTEVNALPISDTAETSLDWAGEYKGVFPCADCEGIKMELELKADKTYELSEKYLGKGKDNEFKSKGTFSFDAKNPSVITLDQVADHRKFFIGENFAEARDIETGKAIDSKLNYKLNKDIQ</sequence>
<dbReference type="PROSITE" id="PS51257">
    <property type="entry name" value="PROKAR_LIPOPROTEIN"/>
    <property type="match status" value="1"/>
</dbReference>
<feature type="region of interest" description="Disordered" evidence="1">
    <location>
        <begin position="23"/>
        <end position="50"/>
    </location>
</feature>
<evidence type="ECO:0000313" key="4">
    <source>
        <dbReference type="Proteomes" id="UP000186553"/>
    </source>
</evidence>
<reference evidence="3 4" key="1">
    <citation type="submission" date="2016-07" db="EMBL/GenBank/DDBJ databases">
        <title>Acinetobacter sp. ANC 4603.</title>
        <authorList>
            <person name="Radolfova-Krizova L."/>
            <person name="Nemec A."/>
        </authorList>
    </citation>
    <scope>NUCLEOTIDE SEQUENCE [LARGE SCALE GENOMIC DNA]</scope>
    <source>
        <strain evidence="3 4">ANC 4603</strain>
    </source>
</reference>
<accession>A0A1C3CU74</accession>
<feature type="chain" id="PRO_5008671628" evidence="2">
    <location>
        <begin position="18"/>
        <end position="165"/>
    </location>
</feature>
<feature type="compositionally biased region" description="Low complexity" evidence="1">
    <location>
        <begin position="25"/>
        <end position="49"/>
    </location>
</feature>
<dbReference type="Proteomes" id="UP000186553">
    <property type="component" value="Unassembled WGS sequence"/>
</dbReference>
<dbReference type="InterPro" id="IPR007298">
    <property type="entry name" value="Cu-R_lipoprotein_NlpE"/>
</dbReference>
<name>A0A1C3CU74_9GAMM</name>
<proteinExistence type="predicted"/>
<evidence type="ECO:0000256" key="1">
    <source>
        <dbReference type="SAM" id="MobiDB-lite"/>
    </source>
</evidence>
<organism evidence="3 4">
    <name type="scientific">Acinetobacter celticus</name>
    <dbReference type="NCBI Taxonomy" id="1891224"/>
    <lineage>
        <taxon>Bacteria</taxon>
        <taxon>Pseudomonadati</taxon>
        <taxon>Pseudomonadota</taxon>
        <taxon>Gammaproteobacteria</taxon>
        <taxon>Moraxellales</taxon>
        <taxon>Moraxellaceae</taxon>
        <taxon>Acinetobacter</taxon>
    </lineage>
</organism>
<evidence type="ECO:0000313" key="3">
    <source>
        <dbReference type="EMBL" id="ODA12293.1"/>
    </source>
</evidence>
<dbReference type="AlphaFoldDB" id="A0A1C3CU74"/>
<evidence type="ECO:0000256" key="2">
    <source>
        <dbReference type="SAM" id="SignalP"/>
    </source>
</evidence>
<dbReference type="Pfam" id="PF04170">
    <property type="entry name" value="NlpE"/>
    <property type="match status" value="1"/>
</dbReference>
<dbReference type="RefSeq" id="WP_068888652.1">
    <property type="nucleotide sequence ID" value="NZ_CBCRUU010000010.1"/>
</dbReference>
<gene>
    <name evidence="3" type="ORF">BBP83_10375</name>
</gene>
<dbReference type="EMBL" id="MBDL01000011">
    <property type="protein sequence ID" value="ODA12293.1"/>
    <property type="molecule type" value="Genomic_DNA"/>
</dbReference>
<dbReference type="Gene3D" id="2.40.128.640">
    <property type="match status" value="1"/>
</dbReference>
<keyword evidence="2" id="KW-0732">Signal</keyword>
<protein>
    <submittedName>
        <fullName evidence="3">Copper homeostasis protein CutF</fullName>
    </submittedName>
</protein>
<comment type="caution">
    <text evidence="3">The sequence shown here is derived from an EMBL/GenBank/DDBJ whole genome shotgun (WGS) entry which is preliminary data.</text>
</comment>